<proteinExistence type="predicted"/>
<dbReference type="Proteomes" id="UP000650467">
    <property type="component" value="Unassembled WGS sequence"/>
</dbReference>
<dbReference type="GO" id="GO:0071944">
    <property type="term" value="C:cell periphery"/>
    <property type="evidence" value="ECO:0007669"/>
    <property type="project" value="TreeGrafter"/>
</dbReference>
<dbReference type="GO" id="GO:0030149">
    <property type="term" value="P:sphingolipid catabolic process"/>
    <property type="evidence" value="ECO:0007669"/>
    <property type="project" value="TreeGrafter"/>
</dbReference>
<dbReference type="GO" id="GO:0005783">
    <property type="term" value="C:endoplasmic reticulum"/>
    <property type="evidence" value="ECO:0007669"/>
    <property type="project" value="TreeGrafter"/>
</dbReference>
<gene>
    <name evidence="1" type="ORF">HXX76_012206</name>
</gene>
<dbReference type="GO" id="GO:0004620">
    <property type="term" value="F:phospholipase activity"/>
    <property type="evidence" value="ECO:0007669"/>
    <property type="project" value="TreeGrafter"/>
</dbReference>
<reference evidence="1" key="1">
    <citation type="journal article" date="2020" name="bioRxiv">
        <title>Comparative genomics of Chlamydomonas.</title>
        <authorList>
            <person name="Craig R.J."/>
            <person name="Hasan A.R."/>
            <person name="Ness R.W."/>
            <person name="Keightley P.D."/>
        </authorList>
    </citation>
    <scope>NUCLEOTIDE SEQUENCE</scope>
    <source>
        <strain evidence="1">SAG 7.73</strain>
    </source>
</reference>
<dbReference type="AlphaFoldDB" id="A0A835SI17"/>
<dbReference type="EMBL" id="JAEHOC010000039">
    <property type="protein sequence ID" value="KAG2427552.1"/>
    <property type="molecule type" value="Genomic_DNA"/>
</dbReference>
<dbReference type="PANTHER" id="PTHR12393">
    <property type="entry name" value="SPHINGOMYELIN PHOSPHODIESTERASE RELATED"/>
    <property type="match status" value="1"/>
</dbReference>
<evidence type="ECO:0000313" key="2">
    <source>
        <dbReference type="Proteomes" id="UP000650467"/>
    </source>
</evidence>
<dbReference type="PANTHER" id="PTHR12393:SF6">
    <property type="entry name" value="SPHINGOMYELIN PHOSPHODIESTERASE 2"/>
    <property type="match status" value="1"/>
</dbReference>
<name>A0A835SI17_CHLIN</name>
<evidence type="ECO:0000313" key="1">
    <source>
        <dbReference type="EMBL" id="KAG2427552.1"/>
    </source>
</evidence>
<dbReference type="GO" id="GO:0016020">
    <property type="term" value="C:membrane"/>
    <property type="evidence" value="ECO:0007669"/>
    <property type="project" value="TreeGrafter"/>
</dbReference>
<dbReference type="GO" id="GO:0046513">
    <property type="term" value="P:ceramide biosynthetic process"/>
    <property type="evidence" value="ECO:0007669"/>
    <property type="project" value="TreeGrafter"/>
</dbReference>
<comment type="caution">
    <text evidence="1">The sequence shown here is derived from an EMBL/GenBank/DDBJ whole genome shotgun (WGS) entry which is preliminary data.</text>
</comment>
<keyword evidence="2" id="KW-1185">Reference proteome</keyword>
<protein>
    <submittedName>
        <fullName evidence="1">Uncharacterized protein</fullName>
    </submittedName>
</protein>
<organism evidence="1 2">
    <name type="scientific">Chlamydomonas incerta</name>
    <dbReference type="NCBI Taxonomy" id="51695"/>
    <lineage>
        <taxon>Eukaryota</taxon>
        <taxon>Viridiplantae</taxon>
        <taxon>Chlorophyta</taxon>
        <taxon>core chlorophytes</taxon>
        <taxon>Chlorophyceae</taxon>
        <taxon>CS clade</taxon>
        <taxon>Chlamydomonadales</taxon>
        <taxon>Chlamydomonadaceae</taxon>
        <taxon>Chlamydomonas</taxon>
    </lineage>
</organism>
<sequence>MSGRLELMQRLAVRYPLDWKEQHDTPSVLAQMASRCPLAVLQQYYEPWGTGLLKTVEQKQYLLLAAAASPMPDWAKKCEWLWARWDMAAAAFGTHNAESCRRGRRISDWEIAGVMQNTDFPQRLQLLASRGLGSCLERHAPTAAGAIGSTAAVEFCLDQLPALLQQQALAPVAAAGGGGLAAAAAGGPLPAEDPAAQQQMNGFMAHIATAAAEQGHVPVLRLLRGRGFMLQARHLRAVLEGRQQKSPDSLRYLLLEDPADLAPGADDAAADWSTLFRDAAIRGADLPLLRHLHEKLGAAIELGSVARGGSEEALSWAVAALEAAGKAPEPLPCSEFEDVLSSRNWAAADWLVRQGLAPTTHELFRHMSDRSRRGLISIANL</sequence>
<accession>A0A835SI17</accession>